<dbReference type="InterPro" id="IPR052055">
    <property type="entry name" value="Hepadnavirus_pol/RT"/>
</dbReference>
<dbReference type="Gene3D" id="4.10.1000.10">
    <property type="entry name" value="Zinc finger, CCCH-type"/>
    <property type="match status" value="1"/>
</dbReference>
<keyword evidence="6" id="KW-0812">Transmembrane</keyword>
<keyword evidence="6" id="KW-0472">Membrane</keyword>
<dbReference type="InterPro" id="IPR036855">
    <property type="entry name" value="Znf_CCCH_sf"/>
</dbReference>
<evidence type="ECO:0000313" key="8">
    <source>
        <dbReference type="EMBL" id="KAF4649416.1"/>
    </source>
</evidence>
<keyword evidence="9" id="KW-1185">Reference proteome</keyword>
<evidence type="ECO:0000256" key="6">
    <source>
        <dbReference type="SAM" id="Phobius"/>
    </source>
</evidence>
<dbReference type="GO" id="GO:0008270">
    <property type="term" value="F:zinc ion binding"/>
    <property type="evidence" value="ECO:0007669"/>
    <property type="project" value="UniProtKB-KW"/>
</dbReference>
<evidence type="ECO:0000256" key="2">
    <source>
        <dbReference type="ARBA" id="ARBA00022771"/>
    </source>
</evidence>
<name>A0A7J6KSE2_PERCH</name>
<dbReference type="Pfam" id="PF00642">
    <property type="entry name" value="zf-CCCH"/>
    <property type="match status" value="1"/>
</dbReference>
<feature type="non-terminal residue" evidence="8">
    <location>
        <position position="1"/>
    </location>
</feature>
<evidence type="ECO:0000259" key="7">
    <source>
        <dbReference type="PROSITE" id="PS50103"/>
    </source>
</evidence>
<dbReference type="PANTHER" id="PTHR33050">
    <property type="entry name" value="REVERSE TRANSCRIPTASE DOMAIN-CONTAINING PROTEIN"/>
    <property type="match status" value="1"/>
</dbReference>
<reference evidence="8 9" key="1">
    <citation type="submission" date="2020-04" db="EMBL/GenBank/DDBJ databases">
        <title>Perkinsus chesapeaki whole genome sequence.</title>
        <authorList>
            <person name="Bogema D.R."/>
        </authorList>
    </citation>
    <scope>NUCLEOTIDE SEQUENCE [LARGE SCALE GENOMIC DNA]</scope>
    <source>
        <strain evidence="8">ATCC PRA-425</strain>
    </source>
</reference>
<organism evidence="8 9">
    <name type="scientific">Perkinsus chesapeaki</name>
    <name type="common">Clam parasite</name>
    <name type="synonym">Perkinsus andrewsi</name>
    <dbReference type="NCBI Taxonomy" id="330153"/>
    <lineage>
        <taxon>Eukaryota</taxon>
        <taxon>Sar</taxon>
        <taxon>Alveolata</taxon>
        <taxon>Perkinsozoa</taxon>
        <taxon>Perkinsea</taxon>
        <taxon>Perkinsida</taxon>
        <taxon>Perkinsidae</taxon>
        <taxon>Perkinsus</taxon>
    </lineage>
</organism>
<gene>
    <name evidence="8" type="ORF">FOL47_002102</name>
</gene>
<evidence type="ECO:0000256" key="4">
    <source>
        <dbReference type="PROSITE-ProRule" id="PRU00723"/>
    </source>
</evidence>
<dbReference type="InterPro" id="IPR000571">
    <property type="entry name" value="Znf_CCCH"/>
</dbReference>
<sequence length="746" mass="81038">LQTELSNGLDFPAKVLLNTLCQRVLGPAGDSQGSKAADIDLGDLLVQAGRRFGSLPDPGLLCSNSATLKKMKDVRTALTIDLTECHPRSDLSHGVDIDTGNFSNCTQLLPSIFLAVDKDSRRKITSFSDFSASFLRYAVTLVVHFPIQESDAGASDRPQVGLLDLLAYWKRLYDVAVPLTVNGVVAFDKEYRSQLALKVVQHSVTLSAGFAQDCVPGLLASYLARFSQAAQPRAGNSSRSGGQSRNKSSEVCRHFLRGTCHYGRSCRFSHSSPGSASGASSSAGRQGQGPYSRQESSDGRGASGSGAVRPKGPLVSSCEEVTSDPLFQDGSGLPVQLDELYSRTTKPSEEAVKFLSLLSDIVDEYKLPEVLQSNLSSEGGLTCDGLNDVRIVFENAANELRQSLTQLFAIDDRVALVSVALVVLLLIGLLVAWEKLRVSASSVKYVGFVVSLDASPVTISVPEAKLCDTLRLISSVIASPSHVSINALEKVAGRLVWLCRVCEFARPYLSPLYERLGIAPLFKALKWWENTLRVDGAPYGEFRLSMPVFPPGVLSPKIYIASDASTSGLGAWAKSGERTCWFNLSLTDGRALGKWRRFLENPSKPSSSDMVFLETLAAALGLVMALKEFEPDSAYRSWISLRSDNAATVASFKKLRSSTPRINEVLRSLACRLAKMSYRFDVCYISSEENYYADVISRERSPSKYLPADWERVVVLPSALKCNSFMPPTLTRRGAASIGKQSLSNL</sequence>
<dbReference type="SMART" id="SM00356">
    <property type="entry name" value="ZnF_C3H1"/>
    <property type="match status" value="1"/>
</dbReference>
<dbReference type="SUPFAM" id="SSF90229">
    <property type="entry name" value="CCCH zinc finger"/>
    <property type="match status" value="1"/>
</dbReference>
<keyword evidence="2 4" id="KW-0863">Zinc-finger</keyword>
<comment type="caution">
    <text evidence="8">The sequence shown here is derived from an EMBL/GenBank/DDBJ whole genome shotgun (WGS) entry which is preliminary data.</text>
</comment>
<dbReference type="OrthoDB" id="1914176at2759"/>
<feature type="region of interest" description="Disordered" evidence="5">
    <location>
        <begin position="273"/>
        <end position="318"/>
    </location>
</feature>
<keyword evidence="3 4" id="KW-0862">Zinc</keyword>
<evidence type="ECO:0000313" key="9">
    <source>
        <dbReference type="Proteomes" id="UP000591131"/>
    </source>
</evidence>
<evidence type="ECO:0000256" key="5">
    <source>
        <dbReference type="SAM" id="MobiDB-lite"/>
    </source>
</evidence>
<feature type="compositionally biased region" description="Low complexity" evidence="5">
    <location>
        <begin position="273"/>
        <end position="284"/>
    </location>
</feature>
<dbReference type="AlphaFoldDB" id="A0A7J6KSE2"/>
<proteinExistence type="predicted"/>
<accession>A0A7J6KSE2</accession>
<protein>
    <recommendedName>
        <fullName evidence="7">C3H1-type domain-containing protein</fullName>
    </recommendedName>
</protein>
<dbReference type="Proteomes" id="UP000591131">
    <property type="component" value="Unassembled WGS sequence"/>
</dbReference>
<feature type="transmembrane region" description="Helical" evidence="6">
    <location>
        <begin position="414"/>
        <end position="433"/>
    </location>
</feature>
<dbReference type="EMBL" id="JAAPAO010001547">
    <property type="protein sequence ID" value="KAF4649416.1"/>
    <property type="molecule type" value="Genomic_DNA"/>
</dbReference>
<dbReference type="PROSITE" id="PS50103">
    <property type="entry name" value="ZF_C3H1"/>
    <property type="match status" value="1"/>
</dbReference>
<keyword evidence="1 4" id="KW-0479">Metal-binding</keyword>
<feature type="zinc finger region" description="C3H1-type" evidence="4">
    <location>
        <begin position="246"/>
        <end position="273"/>
    </location>
</feature>
<dbReference type="PANTHER" id="PTHR33050:SF7">
    <property type="entry name" value="RIBONUCLEASE H"/>
    <property type="match status" value="1"/>
</dbReference>
<evidence type="ECO:0000256" key="1">
    <source>
        <dbReference type="ARBA" id="ARBA00022723"/>
    </source>
</evidence>
<feature type="domain" description="C3H1-type" evidence="7">
    <location>
        <begin position="246"/>
        <end position="273"/>
    </location>
</feature>
<evidence type="ECO:0000256" key="3">
    <source>
        <dbReference type="ARBA" id="ARBA00022833"/>
    </source>
</evidence>
<keyword evidence="6" id="KW-1133">Transmembrane helix</keyword>